<name>A0A8I1K595_9PSED</name>
<keyword evidence="1" id="KW-0808">Transferase</keyword>
<dbReference type="SUPFAM" id="SSF53613">
    <property type="entry name" value="Ribokinase-like"/>
    <property type="match status" value="1"/>
</dbReference>
<gene>
    <name evidence="4" type="ORF">JFT45_12670</name>
</gene>
<keyword evidence="2 4" id="KW-0418">Kinase</keyword>
<feature type="domain" description="Carbohydrate kinase PfkB" evidence="3">
    <location>
        <begin position="3"/>
        <end position="293"/>
    </location>
</feature>
<comment type="caution">
    <text evidence="4">The sequence shown here is derived from an EMBL/GenBank/DDBJ whole genome shotgun (WGS) entry which is preliminary data.</text>
</comment>
<sequence length="317" mass="33487">MSRLLHTGQVIVDLAMTLDTLPRSGGDTLAHSARFHAGGGFNVMAAAQRNGLQTLYLGRHGQGQFGDLARQAMNAEGIQMTLPIDPHKDTGLCVALTEASAERTFISCIGAEGGLSAQDLANVTVQPDDYVYVSGYSLLHVDKALALMNWIQSLPSSVHVSFDPGPLVADIDPHLLDLLLPRLDLWTSNRSEAQTFTSSTTLAGALSLLPARLPRHCLTIVRDGPQGCWISDCQGPQHMAGFKVHAVDSNGAGDTHAGVMIASLAAGYSSAQAATRANAAAALTVTRHGPATSPGADEVDALLREIENPHPQHDQRL</sequence>
<dbReference type="Proteomes" id="UP000658390">
    <property type="component" value="Unassembled WGS sequence"/>
</dbReference>
<dbReference type="PANTHER" id="PTHR10584:SF167">
    <property type="entry name" value="PFKB DOMAIN PROTEIN"/>
    <property type="match status" value="1"/>
</dbReference>
<dbReference type="PANTHER" id="PTHR10584">
    <property type="entry name" value="SUGAR KINASE"/>
    <property type="match status" value="1"/>
</dbReference>
<dbReference type="InterPro" id="IPR029056">
    <property type="entry name" value="Ribokinase-like"/>
</dbReference>
<organism evidence="4 5">
    <name type="scientific">Pseudomonas psychrophila</name>
    <dbReference type="NCBI Taxonomy" id="122355"/>
    <lineage>
        <taxon>Bacteria</taxon>
        <taxon>Pseudomonadati</taxon>
        <taxon>Pseudomonadota</taxon>
        <taxon>Gammaproteobacteria</taxon>
        <taxon>Pseudomonadales</taxon>
        <taxon>Pseudomonadaceae</taxon>
        <taxon>Pseudomonas</taxon>
    </lineage>
</organism>
<dbReference type="EMBL" id="JAEKCZ010000010">
    <property type="protein sequence ID" value="MBJ2257369.1"/>
    <property type="molecule type" value="Genomic_DNA"/>
</dbReference>
<dbReference type="Gene3D" id="3.40.1190.20">
    <property type="match status" value="1"/>
</dbReference>
<evidence type="ECO:0000259" key="3">
    <source>
        <dbReference type="Pfam" id="PF00294"/>
    </source>
</evidence>
<proteinExistence type="predicted"/>
<accession>A0A8I1K595</accession>
<dbReference type="InterPro" id="IPR011611">
    <property type="entry name" value="PfkB_dom"/>
</dbReference>
<dbReference type="Pfam" id="PF00294">
    <property type="entry name" value="PfkB"/>
    <property type="match status" value="1"/>
</dbReference>
<evidence type="ECO:0000313" key="5">
    <source>
        <dbReference type="Proteomes" id="UP000658390"/>
    </source>
</evidence>
<evidence type="ECO:0000256" key="1">
    <source>
        <dbReference type="ARBA" id="ARBA00022679"/>
    </source>
</evidence>
<reference evidence="4" key="1">
    <citation type="submission" date="2020-12" db="EMBL/GenBank/DDBJ databases">
        <title>Antibiotic resistance and phylogeny of Pseudomonas spp. isolated over three decades from chicken meat in the Norwegian food chain.</title>
        <authorList>
            <person name="Moen B."/>
        </authorList>
    </citation>
    <scope>NUCLEOTIDE SEQUENCE</scope>
    <source>
        <strain evidence="4">MF6762</strain>
    </source>
</reference>
<dbReference type="AlphaFoldDB" id="A0A8I1K595"/>
<protein>
    <submittedName>
        <fullName evidence="4">Sugar kinase</fullName>
    </submittedName>
</protein>
<dbReference type="RefSeq" id="WP_198822098.1">
    <property type="nucleotide sequence ID" value="NZ_JAEKCZ010000010.1"/>
</dbReference>
<evidence type="ECO:0000313" key="4">
    <source>
        <dbReference type="EMBL" id="MBJ2257369.1"/>
    </source>
</evidence>
<evidence type="ECO:0000256" key="2">
    <source>
        <dbReference type="ARBA" id="ARBA00022777"/>
    </source>
</evidence>
<dbReference type="GO" id="GO:0016301">
    <property type="term" value="F:kinase activity"/>
    <property type="evidence" value="ECO:0007669"/>
    <property type="project" value="UniProtKB-KW"/>
</dbReference>